<dbReference type="PANTHER" id="PTHR33930:SF2">
    <property type="entry name" value="BLR3452 PROTEIN"/>
    <property type="match status" value="1"/>
</dbReference>
<dbReference type="Pfam" id="PF02627">
    <property type="entry name" value="CMD"/>
    <property type="match status" value="2"/>
</dbReference>
<protein>
    <recommendedName>
        <fullName evidence="1">Carboxymuconolactone decarboxylase-like domain-containing protein</fullName>
    </recommendedName>
</protein>
<evidence type="ECO:0000313" key="3">
    <source>
        <dbReference type="Proteomes" id="UP000215127"/>
    </source>
</evidence>
<sequence length="271" mass="30847">MSALKYQLLETGEEWSEAWEYILNYHPNYLAAYIRLRKVPLDRQALDRKTQELILLAMDASCTHLFTPGISAHINGALQCGARVSEIMETLELVSVLGVHAMTVGVPLLLEVMDEGMQMGDFPRELDGPRQAMKEDFINRRGYWNTYWEPVLRLSPRFFEAYLMYSSLPFEETGNALPPKIKELIYCAIDCSTTHLYGPGLKIHIRNAIECGAQPDEVLEVFQLATLMGAQTVLIGAQTLKEELDRTRTKAMLYRRASQESQRSVHSNIDM</sequence>
<evidence type="ECO:0000259" key="1">
    <source>
        <dbReference type="Pfam" id="PF02627"/>
    </source>
</evidence>
<dbReference type="InterPro" id="IPR003779">
    <property type="entry name" value="CMD-like"/>
</dbReference>
<dbReference type="EMBL" id="LT853696">
    <property type="protein sequence ID" value="SMQ50999.1"/>
    <property type="molecule type" value="Genomic_DNA"/>
</dbReference>
<dbReference type="STRING" id="1276538.A0A1X7RUE0"/>
<gene>
    <name evidence="2" type="ORF">ZT3D7_G6152</name>
</gene>
<reference evidence="2 3" key="1">
    <citation type="submission" date="2016-06" db="EMBL/GenBank/DDBJ databases">
        <authorList>
            <person name="Kjaerup R.B."/>
            <person name="Dalgaard T.S."/>
            <person name="Juul-Madsen H.R."/>
        </authorList>
    </citation>
    <scope>NUCLEOTIDE SEQUENCE [LARGE SCALE GENOMIC DNA]</scope>
</reference>
<keyword evidence="3" id="KW-1185">Reference proteome</keyword>
<dbReference type="AlphaFoldDB" id="A0A1X7RUE0"/>
<dbReference type="SUPFAM" id="SSF69118">
    <property type="entry name" value="AhpD-like"/>
    <property type="match status" value="1"/>
</dbReference>
<feature type="domain" description="Carboxymuconolactone decarboxylase-like" evidence="1">
    <location>
        <begin position="162"/>
        <end position="230"/>
    </location>
</feature>
<dbReference type="GO" id="GO:0051920">
    <property type="term" value="F:peroxiredoxin activity"/>
    <property type="evidence" value="ECO:0007669"/>
    <property type="project" value="InterPro"/>
</dbReference>
<proteinExistence type="predicted"/>
<feature type="domain" description="Carboxymuconolactone decarboxylase-like" evidence="1">
    <location>
        <begin position="27"/>
        <end position="96"/>
    </location>
</feature>
<dbReference type="PANTHER" id="PTHR33930">
    <property type="entry name" value="ALKYL HYDROPEROXIDE REDUCTASE AHPD"/>
    <property type="match status" value="1"/>
</dbReference>
<dbReference type="Gene3D" id="1.20.1290.10">
    <property type="entry name" value="AhpD-like"/>
    <property type="match status" value="1"/>
</dbReference>
<dbReference type="InterPro" id="IPR029032">
    <property type="entry name" value="AhpD-like"/>
</dbReference>
<name>A0A1X7RUE0_ZYMT9</name>
<organism evidence="2 3">
    <name type="scientific">Zymoseptoria tritici (strain ST99CH_3D7)</name>
    <dbReference type="NCBI Taxonomy" id="1276538"/>
    <lineage>
        <taxon>Eukaryota</taxon>
        <taxon>Fungi</taxon>
        <taxon>Dikarya</taxon>
        <taxon>Ascomycota</taxon>
        <taxon>Pezizomycotina</taxon>
        <taxon>Dothideomycetes</taxon>
        <taxon>Dothideomycetidae</taxon>
        <taxon>Mycosphaerellales</taxon>
        <taxon>Mycosphaerellaceae</taxon>
        <taxon>Zymoseptoria</taxon>
    </lineage>
</organism>
<accession>A0A1X7RUE0</accession>
<evidence type="ECO:0000313" key="2">
    <source>
        <dbReference type="EMBL" id="SMQ50999.1"/>
    </source>
</evidence>
<dbReference type="Proteomes" id="UP000215127">
    <property type="component" value="Chromosome 5"/>
</dbReference>